<name>A0A2T0HN92_PSEFL</name>
<dbReference type="PANTHER" id="PTHR37937:SF1">
    <property type="entry name" value="CONJUGATIVE TRANSFER: DNA TRANSPORT"/>
    <property type="match status" value="1"/>
</dbReference>
<dbReference type="EMBL" id="PVUH01000030">
    <property type="protein sequence ID" value="PRW84487.1"/>
    <property type="molecule type" value="Genomic_DNA"/>
</dbReference>
<dbReference type="Pfam" id="PF02534">
    <property type="entry name" value="T4SS-DNA_transf"/>
    <property type="match status" value="1"/>
</dbReference>
<protein>
    <submittedName>
        <fullName evidence="7">Conjugal transfer protein</fullName>
    </submittedName>
</protein>
<evidence type="ECO:0000256" key="2">
    <source>
        <dbReference type="ARBA" id="ARBA00008806"/>
    </source>
</evidence>
<reference evidence="7 8" key="1">
    <citation type="submission" date="2018-03" db="EMBL/GenBank/DDBJ databases">
        <title>Blue discolouration in mozzarella cheese caused by Pseudomonas fluorescens.</title>
        <authorList>
            <person name="Chiesa F."/>
            <person name="Dalmasso A."/>
            <person name="Lomonaco S."/>
        </authorList>
    </citation>
    <scope>NUCLEOTIDE SEQUENCE [LARGE SCALE GENOMIC DNA]</scope>
    <source>
        <strain evidence="7 8">11293</strain>
    </source>
</reference>
<dbReference type="RefSeq" id="WP_106118651.1">
    <property type="nucleotide sequence ID" value="NZ_PVUH01000030.1"/>
</dbReference>
<dbReference type="InterPro" id="IPR027417">
    <property type="entry name" value="P-loop_NTPase"/>
</dbReference>
<accession>A0A2T0HN92</accession>
<gene>
    <name evidence="7" type="ORF">C7A10_29070</name>
</gene>
<dbReference type="PANTHER" id="PTHR37937">
    <property type="entry name" value="CONJUGATIVE TRANSFER: DNA TRANSPORT"/>
    <property type="match status" value="1"/>
</dbReference>
<evidence type="ECO:0000256" key="4">
    <source>
        <dbReference type="ARBA" id="ARBA00022692"/>
    </source>
</evidence>
<keyword evidence="4" id="KW-0812">Transmembrane</keyword>
<evidence type="ECO:0000313" key="7">
    <source>
        <dbReference type="EMBL" id="PRW84487.1"/>
    </source>
</evidence>
<sequence length="513" mass="57087">MAAVTFSPSNPQKRIEKYPALLIGKHPTKNSFLASYGQTFLMLAAPPGTGKGVGIVIPNLLSYPDSVVVNDPKFENWDTTAGFRAAMGHKVFRFSPERMETHRWNPLARVSRDPLYRLGEIRTLASVLFVSENPKNQEWYNKAANVFGAIILYLMETPAMPCTLPQVYEIAALGSAMGVWAQQIIETRGRGENALSVECLRELNGVYEASKNKSSGWSTTADIVRDTLAMYGEKTVAWAVSGDDIDFSKLREEKISVYFCVNSDSLKKYGPLMNLFFTQAIQQNSKILPEQGGHCADGSLRLKYQVLFLIDEIAIMGRMEIMETAPALTRGAGLRYLIIFQGKDQMRAERTYGEQAGNGIMKAFHIEVVYSTGDIKLAEEYSNRLGKKTVPVKNTSVTRGAKGQATDSYRDEPRPLMFPQEVNEMPYDQELIFVQGTKSNEPIKIKARKIFWYEEDVFNERAHLAPPTIPVGDASTIDGLTVPVRTSEAKAAVVAPHDQVLRAAHEKRTNPSA</sequence>
<keyword evidence="3" id="KW-1003">Cell membrane</keyword>
<dbReference type="CDD" id="cd01127">
    <property type="entry name" value="TrwB_TraG_TraD_VirD4"/>
    <property type="match status" value="2"/>
</dbReference>
<dbReference type="Gene3D" id="3.40.50.300">
    <property type="entry name" value="P-loop containing nucleotide triphosphate hydrolases"/>
    <property type="match status" value="1"/>
</dbReference>
<evidence type="ECO:0000256" key="1">
    <source>
        <dbReference type="ARBA" id="ARBA00004651"/>
    </source>
</evidence>
<dbReference type="InterPro" id="IPR003688">
    <property type="entry name" value="TraG/VirD4"/>
</dbReference>
<evidence type="ECO:0000256" key="3">
    <source>
        <dbReference type="ARBA" id="ARBA00022475"/>
    </source>
</evidence>
<keyword evidence="5" id="KW-1133">Transmembrane helix</keyword>
<dbReference type="GO" id="GO:0005886">
    <property type="term" value="C:plasma membrane"/>
    <property type="evidence" value="ECO:0007669"/>
    <property type="project" value="UniProtKB-SubCell"/>
</dbReference>
<evidence type="ECO:0000313" key="8">
    <source>
        <dbReference type="Proteomes" id="UP000239731"/>
    </source>
</evidence>
<comment type="caution">
    <text evidence="7">The sequence shown here is derived from an EMBL/GenBank/DDBJ whole genome shotgun (WGS) entry which is preliminary data.</text>
</comment>
<evidence type="ECO:0000256" key="6">
    <source>
        <dbReference type="ARBA" id="ARBA00023136"/>
    </source>
</evidence>
<evidence type="ECO:0000256" key="5">
    <source>
        <dbReference type="ARBA" id="ARBA00022989"/>
    </source>
</evidence>
<dbReference type="SUPFAM" id="SSF52540">
    <property type="entry name" value="P-loop containing nucleoside triphosphate hydrolases"/>
    <property type="match status" value="1"/>
</dbReference>
<dbReference type="Proteomes" id="UP000239731">
    <property type="component" value="Unassembled WGS sequence"/>
</dbReference>
<dbReference type="InterPro" id="IPR051539">
    <property type="entry name" value="T4SS-coupling_protein"/>
</dbReference>
<dbReference type="AlphaFoldDB" id="A0A2T0HN92"/>
<comment type="similarity">
    <text evidence="2">Belongs to the VirD4/TraG family.</text>
</comment>
<proteinExistence type="inferred from homology"/>
<comment type="subcellular location">
    <subcellularLocation>
        <location evidence="1">Cell membrane</location>
        <topology evidence="1">Multi-pass membrane protein</topology>
    </subcellularLocation>
</comment>
<organism evidence="7 8">
    <name type="scientific">Pseudomonas fluorescens</name>
    <dbReference type="NCBI Taxonomy" id="294"/>
    <lineage>
        <taxon>Bacteria</taxon>
        <taxon>Pseudomonadati</taxon>
        <taxon>Pseudomonadota</taxon>
        <taxon>Gammaproteobacteria</taxon>
        <taxon>Pseudomonadales</taxon>
        <taxon>Pseudomonadaceae</taxon>
        <taxon>Pseudomonas</taxon>
    </lineage>
</organism>
<keyword evidence="6" id="KW-0472">Membrane</keyword>